<dbReference type="Pfam" id="PF02536">
    <property type="entry name" value="mTERF"/>
    <property type="match status" value="2"/>
</dbReference>
<protein>
    <submittedName>
        <fullName evidence="1">Uncharacterized protein</fullName>
    </submittedName>
</protein>
<organism evidence="1 2">
    <name type="scientific">Carya illinoinensis</name>
    <name type="common">Pecan</name>
    <dbReference type="NCBI Taxonomy" id="32201"/>
    <lineage>
        <taxon>Eukaryota</taxon>
        <taxon>Viridiplantae</taxon>
        <taxon>Streptophyta</taxon>
        <taxon>Embryophyta</taxon>
        <taxon>Tracheophyta</taxon>
        <taxon>Spermatophyta</taxon>
        <taxon>Magnoliopsida</taxon>
        <taxon>eudicotyledons</taxon>
        <taxon>Gunneridae</taxon>
        <taxon>Pentapetalae</taxon>
        <taxon>rosids</taxon>
        <taxon>fabids</taxon>
        <taxon>Fagales</taxon>
        <taxon>Juglandaceae</taxon>
        <taxon>Carya</taxon>
    </lineage>
</organism>
<dbReference type="SMART" id="SM00733">
    <property type="entry name" value="Mterf"/>
    <property type="match status" value="5"/>
</dbReference>
<dbReference type="PANTHER" id="PTHR13068">
    <property type="entry name" value="CGI-12 PROTEIN-RELATED"/>
    <property type="match status" value="1"/>
</dbReference>
<evidence type="ECO:0000313" key="2">
    <source>
        <dbReference type="Proteomes" id="UP000811246"/>
    </source>
</evidence>
<dbReference type="AlphaFoldDB" id="A0A922IW16"/>
<evidence type="ECO:0000313" key="1">
    <source>
        <dbReference type="EMBL" id="KAG6683933.1"/>
    </source>
</evidence>
<dbReference type="InterPro" id="IPR003690">
    <property type="entry name" value="MTERF"/>
</dbReference>
<sequence>MELFKSLGFSGANLAKMLTKFPTVLESDAYTVVDFFRAHGFSDMQIKTLTMKCPELYTYNAQKILKPKLEFFKLLGLPDLEITMLLSASPNLTRILGTDENVLKVIKAYSEVIRINVVEMLQPNIATLISHGVPQSLIFKLFFIRPWPLNIYSNRFSEIVSDVIKLGFEPNCLQFIVAIGSMAQNSKTLWEQKDEIYAAFKRQPLCMALSEKKIKKMMDFFVNKLKMKPSVISNCPNLVLHSLEKRIIPRCSVLQLLMLKGLIKEDTNIVYMVTMAEKNFMERFVSKYQSEVPDVVRAHQGKIEFQGIPVAMEM</sequence>
<gene>
    <name evidence="1" type="ORF">I3842_12G037700</name>
</gene>
<dbReference type="PANTHER" id="PTHR13068:SF120">
    <property type="entry name" value="TRANSCRIPTION TERMINATION FACTOR MTERF2, CHLOROPLASTIC-LIKE ISOFORM X1"/>
    <property type="match status" value="1"/>
</dbReference>
<name>A0A922IW16_CARIL</name>
<comment type="caution">
    <text evidence="1">The sequence shown here is derived from an EMBL/GenBank/DDBJ whole genome shotgun (WGS) entry which is preliminary data.</text>
</comment>
<reference evidence="1" key="1">
    <citation type="submission" date="2021-01" db="EMBL/GenBank/DDBJ databases">
        <authorList>
            <person name="Lovell J.T."/>
            <person name="Bentley N."/>
            <person name="Bhattarai G."/>
            <person name="Jenkins J.W."/>
            <person name="Sreedasyam A."/>
            <person name="Alarcon Y."/>
            <person name="Bock C."/>
            <person name="Boston L."/>
            <person name="Carlson J."/>
            <person name="Cervantes K."/>
            <person name="Clermont K."/>
            <person name="Krom N."/>
            <person name="Kubenka K."/>
            <person name="Mamidi S."/>
            <person name="Mattison C."/>
            <person name="Monteros M."/>
            <person name="Pisani C."/>
            <person name="Plott C."/>
            <person name="Rajasekar S."/>
            <person name="Rhein H.S."/>
            <person name="Rohla C."/>
            <person name="Song M."/>
            <person name="Hilaire R.S."/>
            <person name="Shu S."/>
            <person name="Wells L."/>
            <person name="Wang X."/>
            <person name="Webber J."/>
            <person name="Heerema R.J."/>
            <person name="Klein P."/>
            <person name="Conner P."/>
            <person name="Grauke L."/>
            <person name="Grimwood J."/>
            <person name="Schmutz J."/>
            <person name="Randall J.J."/>
        </authorList>
    </citation>
    <scope>NUCLEOTIDE SEQUENCE</scope>
    <source>
        <tissue evidence="1">Leaf</tissue>
    </source>
</reference>
<dbReference type="FunFam" id="1.25.70.10:FF:000001">
    <property type="entry name" value="Mitochondrial transcription termination factor-like"/>
    <property type="match status" value="1"/>
</dbReference>
<dbReference type="EMBL" id="CM031836">
    <property type="protein sequence ID" value="KAG6683933.1"/>
    <property type="molecule type" value="Genomic_DNA"/>
</dbReference>
<dbReference type="Proteomes" id="UP000811246">
    <property type="component" value="Chromosome 12"/>
</dbReference>
<accession>A0A922IW16</accession>
<proteinExistence type="predicted"/>
<dbReference type="GO" id="GO:0003676">
    <property type="term" value="F:nucleic acid binding"/>
    <property type="evidence" value="ECO:0007669"/>
    <property type="project" value="InterPro"/>
</dbReference>